<dbReference type="AlphaFoldDB" id="A0A4P9Z6I1"/>
<keyword evidence="4 8" id="KW-0547">Nucleotide-binding</keyword>
<dbReference type="GO" id="GO:0009435">
    <property type="term" value="P:NAD+ biosynthetic process"/>
    <property type="evidence" value="ECO:0007669"/>
    <property type="project" value="UniProtKB-UniRule"/>
</dbReference>
<protein>
    <recommendedName>
        <fullName evidence="8">Glutamine-dependent NAD(+) synthetase</fullName>
        <ecNumber evidence="8">6.3.5.1</ecNumber>
    </recommendedName>
    <alternativeName>
        <fullName evidence="8">NAD(+) synthase [glutamine-hydrolyzing]</fullName>
    </alternativeName>
</protein>
<dbReference type="InterPro" id="IPR036526">
    <property type="entry name" value="C-N_Hydrolase_sf"/>
</dbReference>
<dbReference type="SUPFAM" id="SSF56317">
    <property type="entry name" value="Carbon-nitrogen hydrolase"/>
    <property type="match status" value="1"/>
</dbReference>
<dbReference type="GO" id="GO:0004359">
    <property type="term" value="F:glutaminase activity"/>
    <property type="evidence" value="ECO:0007669"/>
    <property type="project" value="InterPro"/>
</dbReference>
<dbReference type="Gene3D" id="3.60.110.10">
    <property type="entry name" value="Carbon-nitrogen hydrolase"/>
    <property type="match status" value="1"/>
</dbReference>
<evidence type="ECO:0000256" key="8">
    <source>
        <dbReference type="PIRNR" id="PIRNR006630"/>
    </source>
</evidence>
<dbReference type="FunFam" id="3.40.50.620:FF:000036">
    <property type="entry name" value="Glutamine-dependent NAD(+) synthetase"/>
    <property type="match status" value="1"/>
</dbReference>
<dbReference type="UniPathway" id="UPA00253">
    <property type="reaction ID" value="UER00334"/>
</dbReference>
<evidence type="ECO:0000259" key="9">
    <source>
        <dbReference type="PROSITE" id="PS50263"/>
    </source>
</evidence>
<dbReference type="FunFam" id="3.60.110.10:FF:000003">
    <property type="entry name" value="Glutamine-dependent NAD(+) synthetase"/>
    <property type="match status" value="1"/>
</dbReference>
<evidence type="ECO:0000256" key="7">
    <source>
        <dbReference type="ARBA" id="ARBA00052340"/>
    </source>
</evidence>
<dbReference type="NCBIfam" id="TIGR00552">
    <property type="entry name" value="nadE"/>
    <property type="match status" value="1"/>
</dbReference>
<dbReference type="Pfam" id="PF02540">
    <property type="entry name" value="NAD_synthase"/>
    <property type="match status" value="1"/>
</dbReference>
<dbReference type="InterPro" id="IPR014445">
    <property type="entry name" value="Gln-dep_NAD_synthase"/>
</dbReference>
<keyword evidence="6 8" id="KW-0520">NAD</keyword>
<dbReference type="GO" id="GO:0005524">
    <property type="term" value="F:ATP binding"/>
    <property type="evidence" value="ECO:0007669"/>
    <property type="project" value="UniProtKB-UniRule"/>
</dbReference>
<evidence type="ECO:0000256" key="4">
    <source>
        <dbReference type="ARBA" id="ARBA00022741"/>
    </source>
</evidence>
<reference evidence="11" key="1">
    <citation type="journal article" date="2018" name="Nat. Microbiol.">
        <title>Leveraging single-cell genomics to expand the fungal tree of life.</title>
        <authorList>
            <person name="Ahrendt S.R."/>
            <person name="Quandt C.A."/>
            <person name="Ciobanu D."/>
            <person name="Clum A."/>
            <person name="Salamov A."/>
            <person name="Andreopoulos B."/>
            <person name="Cheng J.F."/>
            <person name="Woyke T."/>
            <person name="Pelin A."/>
            <person name="Henrissat B."/>
            <person name="Reynolds N.K."/>
            <person name="Benny G.L."/>
            <person name="Smith M.E."/>
            <person name="James T.Y."/>
            <person name="Grigoriev I.V."/>
        </authorList>
    </citation>
    <scope>NUCLEOTIDE SEQUENCE [LARGE SCALE GENOMIC DNA]</scope>
    <source>
        <strain evidence="11">Benny S71-1</strain>
    </source>
</reference>
<evidence type="ECO:0000256" key="2">
    <source>
        <dbReference type="ARBA" id="ARBA00007145"/>
    </source>
</evidence>
<proteinExistence type="inferred from homology"/>
<dbReference type="EMBL" id="KZ989236">
    <property type="protein sequence ID" value="RKP27280.1"/>
    <property type="molecule type" value="Genomic_DNA"/>
</dbReference>
<comment type="catalytic activity">
    <reaction evidence="7 8">
        <text>deamido-NAD(+) + L-glutamine + ATP + H2O = L-glutamate + AMP + diphosphate + NAD(+) + H(+)</text>
        <dbReference type="Rhea" id="RHEA:24384"/>
        <dbReference type="ChEBI" id="CHEBI:15377"/>
        <dbReference type="ChEBI" id="CHEBI:15378"/>
        <dbReference type="ChEBI" id="CHEBI:29985"/>
        <dbReference type="ChEBI" id="CHEBI:30616"/>
        <dbReference type="ChEBI" id="CHEBI:33019"/>
        <dbReference type="ChEBI" id="CHEBI:57540"/>
        <dbReference type="ChEBI" id="CHEBI:58359"/>
        <dbReference type="ChEBI" id="CHEBI:58437"/>
        <dbReference type="ChEBI" id="CHEBI:456215"/>
        <dbReference type="EC" id="6.3.5.1"/>
    </reaction>
</comment>
<dbReference type="CDD" id="cd00553">
    <property type="entry name" value="NAD_synthase"/>
    <property type="match status" value="1"/>
</dbReference>
<dbReference type="PIRSF" id="PIRSF006630">
    <property type="entry name" value="NADS_GAT"/>
    <property type="match status" value="1"/>
</dbReference>
<comment type="similarity">
    <text evidence="2 8">In the C-terminal section; belongs to the NAD synthetase family.</text>
</comment>
<dbReference type="GO" id="GO:0003952">
    <property type="term" value="F:NAD+ synthase (glutamine-hydrolyzing) activity"/>
    <property type="evidence" value="ECO:0007669"/>
    <property type="project" value="UniProtKB-UniRule"/>
</dbReference>
<dbReference type="InterPro" id="IPR022310">
    <property type="entry name" value="NAD/GMP_synthase"/>
</dbReference>
<dbReference type="CDD" id="cd07570">
    <property type="entry name" value="GAT_Gln-NAD-synth"/>
    <property type="match status" value="1"/>
</dbReference>
<dbReference type="PANTHER" id="PTHR23090:SF9">
    <property type="entry name" value="GLUTAMINE-DEPENDENT NAD(+) SYNTHETASE"/>
    <property type="match status" value="1"/>
</dbReference>
<dbReference type="InterPro" id="IPR014729">
    <property type="entry name" value="Rossmann-like_a/b/a_fold"/>
</dbReference>
<keyword evidence="5 8" id="KW-0067">ATP-binding</keyword>
<evidence type="ECO:0000256" key="6">
    <source>
        <dbReference type="ARBA" id="ARBA00023027"/>
    </source>
</evidence>
<dbReference type="InterPro" id="IPR003010">
    <property type="entry name" value="C-N_Hydrolase"/>
</dbReference>
<accession>A0A4P9Z6I1</accession>
<dbReference type="GO" id="GO:0005737">
    <property type="term" value="C:cytoplasm"/>
    <property type="evidence" value="ECO:0007669"/>
    <property type="project" value="InterPro"/>
</dbReference>
<keyword evidence="3 8" id="KW-0436">Ligase</keyword>
<comment type="pathway">
    <text evidence="1 8">Cofactor biosynthesis; NAD(+) biosynthesis; NAD(+) from deamido-NAD(+) (L-Gln route): step 1/1.</text>
</comment>
<keyword evidence="11" id="KW-1185">Reference proteome</keyword>
<evidence type="ECO:0000313" key="11">
    <source>
        <dbReference type="Proteomes" id="UP000278143"/>
    </source>
</evidence>
<dbReference type="HAMAP" id="MF_02090">
    <property type="entry name" value="NadE_glutamine_dep"/>
    <property type="match status" value="1"/>
</dbReference>
<dbReference type="PROSITE" id="PS50263">
    <property type="entry name" value="CN_HYDROLASE"/>
    <property type="match status" value="1"/>
</dbReference>
<organism evidence="10 11">
    <name type="scientific">Syncephalis pseudoplumigaleata</name>
    <dbReference type="NCBI Taxonomy" id="1712513"/>
    <lineage>
        <taxon>Eukaryota</taxon>
        <taxon>Fungi</taxon>
        <taxon>Fungi incertae sedis</taxon>
        <taxon>Zoopagomycota</taxon>
        <taxon>Zoopagomycotina</taxon>
        <taxon>Zoopagomycetes</taxon>
        <taxon>Zoopagales</taxon>
        <taxon>Piptocephalidaceae</taxon>
        <taxon>Syncephalis</taxon>
    </lineage>
</organism>
<dbReference type="OrthoDB" id="2020662at2759"/>
<dbReference type="PANTHER" id="PTHR23090">
    <property type="entry name" value="NH 3 /GLUTAMINE-DEPENDENT NAD + SYNTHETASE"/>
    <property type="match status" value="1"/>
</dbReference>
<dbReference type="Proteomes" id="UP000278143">
    <property type="component" value="Unassembled WGS sequence"/>
</dbReference>
<evidence type="ECO:0000313" key="10">
    <source>
        <dbReference type="EMBL" id="RKP27280.1"/>
    </source>
</evidence>
<name>A0A4P9Z6I1_9FUNG</name>
<sequence length="725" mass="80976">MGPYAIVATCSLNQWALDFEGNYARIVKSCQQAKAAGAKLRVGPELEIPTISWKASAVRTGDNVPYSSAHPGDTILHSWEVLGRLLKDEACRDMLVDVGMPVLHRNVRYNCRVLIYNGTILLIRPKLHLANDGNYREARWFSPWRHRQETQEYMLPRMIQRITGQITVPFGEAVISTRDTCVGVEMCEELFTPDSPHIGMSLDGVEIFTNSSGSHHELRKLQSRVRLITEATLKCGGVYLYANQQGCDGDRLYYDGCAMVIINGKVVGQGSQFSLKDVEVITAVVDLEQVRSSRGSSHSRSGQAVVAQAYPRIMVDFALSSDELNLSISPSLPVELQFESPEGEISMGPACWLWDYLRRSGLSGFMMPLSGGLDSCAVAVVVYSMCRLVMEAVAQQDEQVIADVRKVLGEPKDSTFVPASAQELCGRLLHTCYMGTRYSSKETRERAKQLAAAIGSYHVDLDMDSVVTSVRTLFETVTGRRPVFASQGGTSAENLALQNIQARLRMVLAYMFAQLLPWCRGQHGSLLVLGSANVDESLRGYMTKYDCSSADLNPIGSISKVDLFKFIQFAKDQFDLPVLESFLNATPSAELIPTDTDHPVQSDEAEMGMSYEELSIFGRLRKLERCGPWSMFSRLVHAWTEDTPSAVADKVKRFFYYYAINRHKLTTLTPAYHAEAYSPEDNRFDLRPFLYPARWIYQFARIDRAIATLQADKDSVSEANFSEDD</sequence>
<dbReference type="SUPFAM" id="SSF52402">
    <property type="entry name" value="Adenine nucleotide alpha hydrolases-like"/>
    <property type="match status" value="1"/>
</dbReference>
<evidence type="ECO:0000256" key="1">
    <source>
        <dbReference type="ARBA" id="ARBA00005188"/>
    </source>
</evidence>
<dbReference type="InterPro" id="IPR003694">
    <property type="entry name" value="NAD_synthase"/>
</dbReference>
<gene>
    <name evidence="10" type="ORF">SYNPS1DRAFT_32502</name>
</gene>
<dbReference type="EC" id="6.3.5.1" evidence="8"/>
<evidence type="ECO:0000256" key="3">
    <source>
        <dbReference type="ARBA" id="ARBA00022598"/>
    </source>
</evidence>
<evidence type="ECO:0000256" key="5">
    <source>
        <dbReference type="ARBA" id="ARBA00022840"/>
    </source>
</evidence>
<dbReference type="Pfam" id="PF00795">
    <property type="entry name" value="CN_hydrolase"/>
    <property type="match status" value="1"/>
</dbReference>
<feature type="domain" description="CN hydrolase" evidence="9">
    <location>
        <begin position="5"/>
        <end position="287"/>
    </location>
</feature>
<dbReference type="Gene3D" id="3.40.50.620">
    <property type="entry name" value="HUPs"/>
    <property type="match status" value="1"/>
</dbReference>